<dbReference type="InterPro" id="IPR020568">
    <property type="entry name" value="Ribosomal_Su5_D2-typ_SF"/>
</dbReference>
<protein>
    <recommendedName>
        <fullName evidence="5">30S ribosomal protein S9</fullName>
    </recommendedName>
</protein>
<dbReference type="PANTHER" id="PTHR21569">
    <property type="entry name" value="RIBOSOMAL PROTEIN S9"/>
    <property type="match status" value="1"/>
</dbReference>
<dbReference type="GO" id="GO:0003735">
    <property type="term" value="F:structural constituent of ribosome"/>
    <property type="evidence" value="ECO:0007669"/>
    <property type="project" value="InterPro"/>
</dbReference>
<dbReference type="AlphaFoldDB" id="A0A0G1UG57"/>
<evidence type="ECO:0000256" key="6">
    <source>
        <dbReference type="SAM" id="MobiDB-lite"/>
    </source>
</evidence>
<evidence type="ECO:0000256" key="4">
    <source>
        <dbReference type="RuleBase" id="RU003815"/>
    </source>
</evidence>
<dbReference type="EMBL" id="LCNM01000004">
    <property type="protein sequence ID" value="KKU56700.1"/>
    <property type="molecule type" value="Genomic_DNA"/>
</dbReference>
<dbReference type="InterPro" id="IPR020574">
    <property type="entry name" value="Ribosomal_uS9_CS"/>
</dbReference>
<dbReference type="PROSITE" id="PS00360">
    <property type="entry name" value="RIBOSOMAL_S9"/>
    <property type="match status" value="1"/>
</dbReference>
<dbReference type="InterPro" id="IPR023035">
    <property type="entry name" value="Ribosomal_uS9_bac/plastid"/>
</dbReference>
<evidence type="ECO:0000256" key="5">
    <source>
        <dbReference type="RuleBase" id="RU003816"/>
    </source>
</evidence>
<accession>A0A0G1UG57</accession>
<keyword evidence="2 4" id="KW-0689">Ribosomal protein</keyword>
<dbReference type="InterPro" id="IPR000754">
    <property type="entry name" value="Ribosomal_uS9"/>
</dbReference>
<evidence type="ECO:0000256" key="2">
    <source>
        <dbReference type="ARBA" id="ARBA00022980"/>
    </source>
</evidence>
<proteinExistence type="inferred from homology"/>
<sequence length="134" mass="14432">MSETKPKIISRAIGRRKSAIASIRLTSGAGEITVNGKPSAVYFPGSLAQSRYSLPFNLLSLSKYSASVKVHGGGPSGQLDAVVLGLARALASLKEDYKSTLRTAGLLTRDSRERQRRMVGMGGKSRRKKQSPKR</sequence>
<dbReference type="Proteomes" id="UP000034607">
    <property type="component" value="Unassembled WGS sequence"/>
</dbReference>
<dbReference type="Gene3D" id="3.30.230.10">
    <property type="match status" value="1"/>
</dbReference>
<dbReference type="InterPro" id="IPR014721">
    <property type="entry name" value="Ribsml_uS5_D2-typ_fold_subgr"/>
</dbReference>
<evidence type="ECO:0000256" key="1">
    <source>
        <dbReference type="ARBA" id="ARBA00005251"/>
    </source>
</evidence>
<comment type="caution">
    <text evidence="7">The sequence shown here is derived from an EMBL/GenBank/DDBJ whole genome shotgun (WGS) entry which is preliminary data.</text>
</comment>
<keyword evidence="3 4" id="KW-0687">Ribonucleoprotein</keyword>
<feature type="region of interest" description="Disordered" evidence="6">
    <location>
        <begin position="107"/>
        <end position="134"/>
    </location>
</feature>
<evidence type="ECO:0000313" key="7">
    <source>
        <dbReference type="EMBL" id="KKU56700.1"/>
    </source>
</evidence>
<dbReference type="SUPFAM" id="SSF54211">
    <property type="entry name" value="Ribosomal protein S5 domain 2-like"/>
    <property type="match status" value="1"/>
</dbReference>
<dbReference type="PANTHER" id="PTHR21569:SF1">
    <property type="entry name" value="SMALL RIBOSOMAL SUBUNIT PROTEIN US9M"/>
    <property type="match status" value="1"/>
</dbReference>
<gene>
    <name evidence="7" type="ORF">UX78_C0004G0026</name>
</gene>
<organism evidence="7 8">
    <name type="scientific">Candidatus Amesbacteria bacterium GW2011_GWA2_47_11</name>
    <dbReference type="NCBI Taxonomy" id="1618357"/>
    <lineage>
        <taxon>Bacteria</taxon>
        <taxon>Candidatus Amesiibacteriota</taxon>
    </lineage>
</organism>
<evidence type="ECO:0000313" key="8">
    <source>
        <dbReference type="Proteomes" id="UP000034607"/>
    </source>
</evidence>
<name>A0A0G1UG57_9BACT</name>
<evidence type="ECO:0000256" key="3">
    <source>
        <dbReference type="ARBA" id="ARBA00023274"/>
    </source>
</evidence>
<dbReference type="GO" id="GO:0015935">
    <property type="term" value="C:small ribosomal subunit"/>
    <property type="evidence" value="ECO:0007669"/>
    <property type="project" value="TreeGrafter"/>
</dbReference>
<dbReference type="NCBIfam" id="NF001099">
    <property type="entry name" value="PRK00132.1"/>
    <property type="match status" value="1"/>
</dbReference>
<reference evidence="7 8" key="1">
    <citation type="journal article" date="2015" name="Nature">
        <title>rRNA introns, odd ribosomes, and small enigmatic genomes across a large radiation of phyla.</title>
        <authorList>
            <person name="Brown C.T."/>
            <person name="Hug L.A."/>
            <person name="Thomas B.C."/>
            <person name="Sharon I."/>
            <person name="Castelle C.J."/>
            <person name="Singh A."/>
            <person name="Wilkins M.J."/>
            <person name="Williams K.H."/>
            <person name="Banfield J.F."/>
        </authorList>
    </citation>
    <scope>NUCLEOTIDE SEQUENCE [LARGE SCALE GENOMIC DNA]</scope>
</reference>
<feature type="compositionally biased region" description="Basic residues" evidence="6">
    <location>
        <begin position="124"/>
        <end position="134"/>
    </location>
</feature>
<dbReference type="GO" id="GO:0006412">
    <property type="term" value="P:translation"/>
    <property type="evidence" value="ECO:0007669"/>
    <property type="project" value="InterPro"/>
</dbReference>
<comment type="similarity">
    <text evidence="1 4">Belongs to the universal ribosomal protein uS9 family.</text>
</comment>
<dbReference type="GO" id="GO:0005737">
    <property type="term" value="C:cytoplasm"/>
    <property type="evidence" value="ECO:0007669"/>
    <property type="project" value="UniProtKB-ARBA"/>
</dbReference>
<dbReference type="GO" id="GO:0003723">
    <property type="term" value="F:RNA binding"/>
    <property type="evidence" value="ECO:0007669"/>
    <property type="project" value="TreeGrafter"/>
</dbReference>
<dbReference type="Pfam" id="PF00380">
    <property type="entry name" value="Ribosomal_S9"/>
    <property type="match status" value="1"/>
</dbReference>